<dbReference type="WBParaSite" id="L893_g14705.t1">
    <property type="protein sequence ID" value="L893_g14705.t1"/>
    <property type="gene ID" value="L893_g14705"/>
</dbReference>
<organism evidence="2 3">
    <name type="scientific">Steinernema glaseri</name>
    <dbReference type="NCBI Taxonomy" id="37863"/>
    <lineage>
        <taxon>Eukaryota</taxon>
        <taxon>Metazoa</taxon>
        <taxon>Ecdysozoa</taxon>
        <taxon>Nematoda</taxon>
        <taxon>Chromadorea</taxon>
        <taxon>Rhabditida</taxon>
        <taxon>Tylenchina</taxon>
        <taxon>Panagrolaimomorpha</taxon>
        <taxon>Strongyloidoidea</taxon>
        <taxon>Steinernematidae</taxon>
        <taxon>Steinernema</taxon>
    </lineage>
</organism>
<evidence type="ECO:0000313" key="2">
    <source>
        <dbReference type="Proteomes" id="UP000095287"/>
    </source>
</evidence>
<sequence length="84" mass="9076">MTVHLGIGIVSIVAFSFFFPCNLMIVWSQQSICLLRSSGVLVDGRRGLDRVDSSYQGQLPVRPGQAYPSYGACECPGESLPKPA</sequence>
<keyword evidence="1" id="KW-0472">Membrane</keyword>
<reference evidence="3" key="1">
    <citation type="submission" date="2016-11" db="UniProtKB">
        <authorList>
            <consortium name="WormBaseParasite"/>
        </authorList>
    </citation>
    <scope>IDENTIFICATION</scope>
</reference>
<keyword evidence="1" id="KW-0812">Transmembrane</keyword>
<name>A0A1I7YBJ7_9BILA</name>
<accession>A0A1I7YBJ7</accession>
<evidence type="ECO:0000256" key="1">
    <source>
        <dbReference type="SAM" id="Phobius"/>
    </source>
</evidence>
<dbReference type="AlphaFoldDB" id="A0A1I7YBJ7"/>
<evidence type="ECO:0000313" key="3">
    <source>
        <dbReference type="WBParaSite" id="L893_g14705.t1"/>
    </source>
</evidence>
<protein>
    <submittedName>
        <fullName evidence="3">Secreted protein</fullName>
    </submittedName>
</protein>
<feature type="transmembrane region" description="Helical" evidence="1">
    <location>
        <begin position="6"/>
        <end position="27"/>
    </location>
</feature>
<keyword evidence="2" id="KW-1185">Reference proteome</keyword>
<dbReference type="Proteomes" id="UP000095287">
    <property type="component" value="Unplaced"/>
</dbReference>
<proteinExistence type="predicted"/>
<keyword evidence="1" id="KW-1133">Transmembrane helix</keyword>